<feature type="region of interest" description="Disordered" evidence="1">
    <location>
        <begin position="80"/>
        <end position="99"/>
    </location>
</feature>
<dbReference type="AlphaFoldDB" id="F2D7A6"/>
<feature type="compositionally biased region" description="Pro residues" evidence="1">
    <location>
        <begin position="1"/>
        <end position="16"/>
    </location>
</feature>
<dbReference type="EMBL" id="AK359768">
    <property type="protein sequence ID" value="BAJ90977.1"/>
    <property type="molecule type" value="mRNA"/>
</dbReference>
<feature type="region of interest" description="Disordered" evidence="1">
    <location>
        <begin position="1"/>
        <end position="39"/>
    </location>
</feature>
<name>F2D7A6_HORVV</name>
<evidence type="ECO:0000313" key="2">
    <source>
        <dbReference type="EMBL" id="BAJ90977.1"/>
    </source>
</evidence>
<feature type="compositionally biased region" description="Basic and acidic residues" evidence="1">
    <location>
        <begin position="17"/>
        <end position="31"/>
    </location>
</feature>
<feature type="compositionally biased region" description="Gly residues" evidence="1">
    <location>
        <begin position="80"/>
        <end position="89"/>
    </location>
</feature>
<accession>F2D7A6</accession>
<evidence type="ECO:0000256" key="1">
    <source>
        <dbReference type="SAM" id="MobiDB-lite"/>
    </source>
</evidence>
<reference evidence="2" key="1">
    <citation type="journal article" date="2011" name="Plant Physiol.">
        <title>Comprehensive sequence analysis of 24,783 barley full-length cDNAs derived from 12 clone libraries.</title>
        <authorList>
            <person name="Matsumoto T."/>
            <person name="Tanaka T."/>
            <person name="Sakai H."/>
            <person name="Amano N."/>
            <person name="Kanamori H."/>
            <person name="Kurita K."/>
            <person name="Kikuta A."/>
            <person name="Kamiya K."/>
            <person name="Yamamoto M."/>
            <person name="Ikawa H."/>
            <person name="Fujii N."/>
            <person name="Hori K."/>
            <person name="Itoh T."/>
            <person name="Sato K."/>
        </authorList>
    </citation>
    <scope>NUCLEOTIDE SEQUENCE</scope>
    <source>
        <tissue evidence="2">Leaf</tissue>
    </source>
</reference>
<protein>
    <submittedName>
        <fullName evidence="2">Predicted protein</fullName>
    </submittedName>
</protein>
<proteinExistence type="evidence at transcript level"/>
<organism evidence="2">
    <name type="scientific">Hordeum vulgare subsp. vulgare</name>
    <name type="common">Domesticated barley</name>
    <dbReference type="NCBI Taxonomy" id="112509"/>
    <lineage>
        <taxon>Eukaryota</taxon>
        <taxon>Viridiplantae</taxon>
        <taxon>Streptophyta</taxon>
        <taxon>Embryophyta</taxon>
        <taxon>Tracheophyta</taxon>
        <taxon>Spermatophyta</taxon>
        <taxon>Magnoliopsida</taxon>
        <taxon>Liliopsida</taxon>
        <taxon>Poales</taxon>
        <taxon>Poaceae</taxon>
        <taxon>BOP clade</taxon>
        <taxon>Pooideae</taxon>
        <taxon>Triticodae</taxon>
        <taxon>Triticeae</taxon>
        <taxon>Hordeinae</taxon>
        <taxon>Hordeum</taxon>
    </lineage>
</organism>
<sequence length="179" mass="18446">MPSSRPRPPPRPPPSEPHQEGNPDPRPEQHSSGDSAVSAPIISAPGLCICPSPCLPPLSGPDLVISPRSVVCFQGRIGAGEGARGGRVPGAGAHQPQPRPQHHLPLLRHCSPNHGGGGGGAPAAAGELGEARPRRRLGVPLPRRSCRPAPVLRIGLSLLNNASARSRLASVRTSCRSSS</sequence>